<evidence type="ECO:0000313" key="2">
    <source>
        <dbReference type="Proteomes" id="UP000284824"/>
    </source>
</evidence>
<sequence>MLQLHAWADDDNVLALGCAGSCESEFNNGLVLVSIDGKRMTQLAANRDTNKDDAWRWVLTPR</sequence>
<protein>
    <submittedName>
        <fullName evidence="1">Uncharacterized protein</fullName>
    </submittedName>
</protein>
<dbReference type="OrthoDB" id="4303889at2"/>
<dbReference type="EMBL" id="SAUN01000001">
    <property type="protein sequence ID" value="RVX45615.1"/>
    <property type="molecule type" value="Genomic_DNA"/>
</dbReference>
<keyword evidence="2" id="KW-1185">Reference proteome</keyword>
<dbReference type="Proteomes" id="UP000284824">
    <property type="component" value="Unassembled WGS sequence"/>
</dbReference>
<organism evidence="1 2">
    <name type="scientific">Nonomuraea polychroma</name>
    <dbReference type="NCBI Taxonomy" id="46176"/>
    <lineage>
        <taxon>Bacteria</taxon>
        <taxon>Bacillati</taxon>
        <taxon>Actinomycetota</taxon>
        <taxon>Actinomycetes</taxon>
        <taxon>Streptosporangiales</taxon>
        <taxon>Streptosporangiaceae</taxon>
        <taxon>Nonomuraea</taxon>
    </lineage>
</organism>
<accession>A0A438MJI9</accession>
<reference evidence="1 2" key="1">
    <citation type="submission" date="2019-01" db="EMBL/GenBank/DDBJ databases">
        <title>Sequencing the genomes of 1000 actinobacteria strains.</title>
        <authorList>
            <person name="Klenk H.-P."/>
        </authorList>
    </citation>
    <scope>NUCLEOTIDE SEQUENCE [LARGE SCALE GENOMIC DNA]</scope>
    <source>
        <strain evidence="1 2">DSM 43925</strain>
    </source>
</reference>
<name>A0A438MJI9_9ACTN</name>
<dbReference type="AlphaFoldDB" id="A0A438MJI9"/>
<evidence type="ECO:0000313" key="1">
    <source>
        <dbReference type="EMBL" id="RVX45615.1"/>
    </source>
</evidence>
<proteinExistence type="predicted"/>
<comment type="caution">
    <text evidence="1">The sequence shown here is derived from an EMBL/GenBank/DDBJ whole genome shotgun (WGS) entry which is preliminary data.</text>
</comment>
<dbReference type="RefSeq" id="WP_127937226.1">
    <property type="nucleotide sequence ID" value="NZ_SAUN01000001.1"/>
</dbReference>
<gene>
    <name evidence="1" type="ORF">EDD27_8428</name>
</gene>